<feature type="binding site" evidence="4 6">
    <location>
        <position position="107"/>
    </location>
    <ligand>
        <name>substrate</name>
    </ligand>
</feature>
<evidence type="ECO:0000256" key="1">
    <source>
        <dbReference type="ARBA" id="ARBA00022857"/>
    </source>
</evidence>
<dbReference type="Pfam" id="PF01488">
    <property type="entry name" value="Shikimate_DH"/>
    <property type="match status" value="1"/>
</dbReference>
<comment type="subunit">
    <text evidence="4">Homodimer.</text>
</comment>
<reference evidence="11" key="1">
    <citation type="submission" date="2022-05" db="EMBL/GenBank/DDBJ databases">
        <title>Single-amplified genomics reveal most streamlined microbe among free-living bacteria.</title>
        <authorList>
            <person name="Roda-Garcia J."/>
            <person name="Haro-Moreno J.M."/>
            <person name="Rodriguez-Valera F."/>
            <person name="Almagro-Moreno S."/>
            <person name="Lopez-Perez M."/>
        </authorList>
    </citation>
    <scope>NUCLEOTIDE SEQUENCE</scope>
    <source>
        <strain evidence="11">TMED112-D2-2</strain>
    </source>
</reference>
<name>A0A9Q8U354_9GAMM</name>
<dbReference type="GO" id="GO:0050661">
    <property type="term" value="F:NADP binding"/>
    <property type="evidence" value="ECO:0007669"/>
    <property type="project" value="InterPro"/>
</dbReference>
<feature type="binding site" evidence="4 6">
    <location>
        <position position="118"/>
    </location>
    <ligand>
        <name>substrate</name>
    </ligand>
</feature>
<evidence type="ECO:0000256" key="2">
    <source>
        <dbReference type="ARBA" id="ARBA00023002"/>
    </source>
</evidence>
<dbReference type="GO" id="GO:0019353">
    <property type="term" value="P:protoporphyrinogen IX biosynthetic process from glutamate"/>
    <property type="evidence" value="ECO:0007669"/>
    <property type="project" value="TreeGrafter"/>
</dbReference>
<dbReference type="SUPFAM" id="SSF51735">
    <property type="entry name" value="NAD(P)-binding Rossmann-fold domains"/>
    <property type="match status" value="1"/>
</dbReference>
<feature type="active site" description="Nucleophile" evidence="4 5">
    <location>
        <position position="50"/>
    </location>
</feature>
<dbReference type="PANTHER" id="PTHR43013">
    <property type="entry name" value="GLUTAMYL-TRNA REDUCTASE"/>
    <property type="match status" value="1"/>
</dbReference>
<dbReference type="PANTHER" id="PTHR43013:SF1">
    <property type="entry name" value="GLUTAMYL-TRNA REDUCTASE"/>
    <property type="match status" value="1"/>
</dbReference>
<comment type="similarity">
    <text evidence="4">Belongs to the glutamyl-tRNA reductase family.</text>
</comment>
<accession>A0A9Q8U354</accession>
<dbReference type="InterPro" id="IPR036343">
    <property type="entry name" value="GluRdtase_N_sf"/>
</dbReference>
<comment type="pathway">
    <text evidence="4">Porphyrin-containing compound metabolism; protoporphyrin-IX biosynthesis; 5-aminolevulinate from L-glutamyl-tRNA(Glu): step 1/2.</text>
</comment>
<dbReference type="NCBIfam" id="TIGR01035">
    <property type="entry name" value="hemA"/>
    <property type="match status" value="1"/>
</dbReference>
<organism evidence="11 12">
    <name type="scientific">SAR86 cluster bacterium</name>
    <dbReference type="NCBI Taxonomy" id="2030880"/>
    <lineage>
        <taxon>Bacteria</taxon>
        <taxon>Pseudomonadati</taxon>
        <taxon>Pseudomonadota</taxon>
        <taxon>Gammaproteobacteria</taxon>
        <taxon>SAR86 cluster</taxon>
    </lineage>
</organism>
<evidence type="ECO:0000259" key="10">
    <source>
        <dbReference type="Pfam" id="PF05201"/>
    </source>
</evidence>
<dbReference type="EC" id="1.2.1.70" evidence="4"/>
<feature type="binding site" evidence="4 6">
    <location>
        <begin position="49"/>
        <end position="52"/>
    </location>
    <ligand>
        <name>substrate</name>
    </ligand>
</feature>
<comment type="domain">
    <text evidence="4">Possesses an unusual extended V-shaped dimeric structure with each monomer consisting of three distinct domains arranged along a curved 'spinal' alpha-helix. The N-terminal catalytic domain specifically recognizes the glutamate moiety of the substrate. The second domain is the NADPH-binding domain, and the third C-terminal domain is responsible for dimerization.</text>
</comment>
<evidence type="ECO:0000256" key="6">
    <source>
        <dbReference type="PIRSR" id="PIRSR000445-2"/>
    </source>
</evidence>
<dbReference type="SUPFAM" id="SSF69742">
    <property type="entry name" value="Glutamyl tRNA-reductase catalytic, N-terminal domain"/>
    <property type="match status" value="1"/>
</dbReference>
<evidence type="ECO:0000313" key="12">
    <source>
        <dbReference type="Proteomes" id="UP001056381"/>
    </source>
</evidence>
<dbReference type="InterPro" id="IPR015895">
    <property type="entry name" value="4pyrrol_synth_GluRdtase_N"/>
</dbReference>
<feature type="binding site" evidence="4 6">
    <location>
        <begin position="112"/>
        <end position="114"/>
    </location>
    <ligand>
        <name>substrate</name>
    </ligand>
</feature>
<sequence>MELHCWGISHKSTSLEVREKFAFNKMEIDEVLTNLKMTNTFDNGILLSTCNRTEFYSVCSRSEIKNFEKVVSKILNKFENLRKNDQYLYAGTDAFKHSLKVMTGIDSMIIGEPDIFGQVKKSLNNSRSMGFLNAELENTFNNAIRFSKLIRTETDLSKNPLSISTIVEGLISEEDEIKSVLVIGGGDVARKLVPKLIKKEKEVFLLNRSNVEISGIKSDSLSKIKTYLKKSDAVVIVASSNKNFIEEDFLSKIQKNILVFDLAIPRNISFKIPKNKNVTVITLDELGEMMKKNEDTRKEEVDAAKEIIKLNADKEFRKLKNKQMMGRNQKEAREKIFNAKTEALKKAKSSLKKGIDVEKVLEELANEIASKNAHELSKIIDDPSIISFLKKAK</sequence>
<evidence type="ECO:0000256" key="8">
    <source>
        <dbReference type="PIRSR" id="PIRSR000445-4"/>
    </source>
</evidence>
<feature type="domain" description="Quinate/shikimate 5-dehydrogenase/glutamyl-tRNA reductase" evidence="9">
    <location>
        <begin position="178"/>
        <end position="288"/>
    </location>
</feature>
<dbReference type="InterPro" id="IPR006151">
    <property type="entry name" value="Shikm_DH/Glu-tRNA_Rdtase"/>
</dbReference>
<evidence type="ECO:0000256" key="7">
    <source>
        <dbReference type="PIRSR" id="PIRSR000445-3"/>
    </source>
</evidence>
<dbReference type="InterPro" id="IPR000343">
    <property type="entry name" value="4pyrrol_synth_GluRdtase"/>
</dbReference>
<dbReference type="EMBL" id="CP097966">
    <property type="protein sequence ID" value="URQ63442.1"/>
    <property type="molecule type" value="Genomic_DNA"/>
</dbReference>
<dbReference type="Gene3D" id="3.30.460.30">
    <property type="entry name" value="Glutamyl-tRNA reductase, N-terminal domain"/>
    <property type="match status" value="1"/>
</dbReference>
<dbReference type="PIRSF" id="PIRSF000445">
    <property type="entry name" value="4pyrrol_synth_GluRdtase"/>
    <property type="match status" value="1"/>
</dbReference>
<keyword evidence="1 4" id="KW-0521">NADP</keyword>
<keyword evidence="2 4" id="KW-0560">Oxidoreductase</keyword>
<dbReference type="Gene3D" id="3.40.50.720">
    <property type="entry name" value="NAD(P)-binding Rossmann-like Domain"/>
    <property type="match status" value="1"/>
</dbReference>
<gene>
    <name evidence="4 11" type="primary">hemA</name>
    <name evidence="11" type="ORF">M9B40_01400</name>
</gene>
<dbReference type="GO" id="GO:0008883">
    <property type="term" value="F:glutamyl-tRNA reductase activity"/>
    <property type="evidence" value="ECO:0007669"/>
    <property type="project" value="UniProtKB-UniRule"/>
</dbReference>
<evidence type="ECO:0000259" key="9">
    <source>
        <dbReference type="Pfam" id="PF01488"/>
    </source>
</evidence>
<protein>
    <recommendedName>
        <fullName evidence="4">Glutamyl-tRNA reductase</fullName>
        <shortName evidence="4">GluTR</shortName>
        <ecNumber evidence="4">1.2.1.70</ecNumber>
    </recommendedName>
</protein>
<evidence type="ECO:0000256" key="3">
    <source>
        <dbReference type="ARBA" id="ARBA00023244"/>
    </source>
</evidence>
<dbReference type="Proteomes" id="UP001056381">
    <property type="component" value="Chromosome"/>
</dbReference>
<comment type="miscellaneous">
    <text evidence="4">During catalysis, the active site Cys acts as a nucleophile attacking the alpha-carbonyl group of tRNA-bound glutamate with the formation of a thioester intermediate between enzyme and glutamate, and the concomitant release of tRNA(Glu). The thioester intermediate is finally reduced by direct hydride transfer from NADPH, to form the product GSA.</text>
</comment>
<dbReference type="AlphaFoldDB" id="A0A9Q8U354"/>
<evidence type="ECO:0000256" key="4">
    <source>
        <dbReference type="HAMAP-Rule" id="MF_00087"/>
    </source>
</evidence>
<feature type="domain" description="Glutamyl-tRNA reductase N-terminal" evidence="10">
    <location>
        <begin position="7"/>
        <end position="154"/>
    </location>
</feature>
<comment type="function">
    <text evidence="4">Catalyzes the NADPH-dependent reduction of glutamyl-tRNA(Glu) to glutamate 1-semialdehyde (GSA).</text>
</comment>
<feature type="binding site" evidence="4 7">
    <location>
        <begin position="184"/>
        <end position="189"/>
    </location>
    <ligand>
        <name>NADP(+)</name>
        <dbReference type="ChEBI" id="CHEBI:58349"/>
    </ligand>
</feature>
<dbReference type="FunFam" id="3.30.460.30:FF:000001">
    <property type="entry name" value="Glutamyl-tRNA reductase"/>
    <property type="match status" value="1"/>
</dbReference>
<dbReference type="Pfam" id="PF05201">
    <property type="entry name" value="GlutR_N"/>
    <property type="match status" value="1"/>
</dbReference>
<evidence type="ECO:0000256" key="5">
    <source>
        <dbReference type="PIRSR" id="PIRSR000445-1"/>
    </source>
</evidence>
<proteinExistence type="inferred from homology"/>
<feature type="site" description="Important for activity" evidence="4 8">
    <location>
        <position position="97"/>
    </location>
</feature>
<dbReference type="InterPro" id="IPR036291">
    <property type="entry name" value="NAD(P)-bd_dom_sf"/>
</dbReference>
<evidence type="ECO:0000313" key="11">
    <source>
        <dbReference type="EMBL" id="URQ63442.1"/>
    </source>
</evidence>
<dbReference type="HAMAP" id="MF_00087">
    <property type="entry name" value="Glu_tRNA_reductase"/>
    <property type="match status" value="1"/>
</dbReference>
<comment type="catalytic activity">
    <reaction evidence="4">
        <text>(S)-4-amino-5-oxopentanoate + tRNA(Glu) + NADP(+) = L-glutamyl-tRNA(Glu) + NADPH + H(+)</text>
        <dbReference type="Rhea" id="RHEA:12344"/>
        <dbReference type="Rhea" id="RHEA-COMP:9663"/>
        <dbReference type="Rhea" id="RHEA-COMP:9680"/>
        <dbReference type="ChEBI" id="CHEBI:15378"/>
        <dbReference type="ChEBI" id="CHEBI:57501"/>
        <dbReference type="ChEBI" id="CHEBI:57783"/>
        <dbReference type="ChEBI" id="CHEBI:58349"/>
        <dbReference type="ChEBI" id="CHEBI:78442"/>
        <dbReference type="ChEBI" id="CHEBI:78520"/>
        <dbReference type="EC" id="1.2.1.70"/>
    </reaction>
</comment>
<keyword evidence="12" id="KW-1185">Reference proteome</keyword>
<keyword evidence="3 4" id="KW-0627">Porphyrin biosynthesis</keyword>